<gene>
    <name evidence="2" type="ORF">H4O21_04125</name>
</gene>
<feature type="compositionally biased region" description="Basic residues" evidence="1">
    <location>
        <begin position="56"/>
        <end position="66"/>
    </location>
</feature>
<accession>A0A839ILG5</accession>
<name>A0A839ILG5_9GAMM</name>
<dbReference type="EMBL" id="JACJFM010000004">
    <property type="protein sequence ID" value="MBB1485798.1"/>
    <property type="molecule type" value="Genomic_DNA"/>
</dbReference>
<dbReference type="RefSeq" id="WP_182807588.1">
    <property type="nucleotide sequence ID" value="NZ_JACJFM010000004.1"/>
</dbReference>
<comment type="caution">
    <text evidence="2">The sequence shown here is derived from an EMBL/GenBank/DDBJ whole genome shotgun (WGS) entry which is preliminary data.</text>
</comment>
<sequence>MGIPHRIDTEKTQTTGQGQTACHLPIAGHDAMDTTEGSRHTNTGQAAAKPSAKPSAKPRAKARRNTQAKARSSAASASGAQTSQSRTGPGKTGPKKLKAIPAIDARLQIWARWRLMNEDRGEGEASGSSMLGAIMDGGGQYIRSTNPSANSMPDEVFDMDRAVTKLPIELRMVVETKYLDDHLDAPEKMSKCGCSKRHYYSRLYQAHHELLFMISTPEQLRERMK</sequence>
<feature type="compositionally biased region" description="Low complexity" evidence="1">
    <location>
        <begin position="67"/>
        <end position="89"/>
    </location>
</feature>
<proteinExistence type="predicted"/>
<evidence type="ECO:0000313" key="3">
    <source>
        <dbReference type="Proteomes" id="UP000565262"/>
    </source>
</evidence>
<protein>
    <submittedName>
        <fullName evidence="2">Uncharacterized protein</fullName>
    </submittedName>
</protein>
<dbReference type="AlphaFoldDB" id="A0A839ILG5"/>
<feature type="compositionally biased region" description="Low complexity" evidence="1">
    <location>
        <begin position="46"/>
        <end position="55"/>
    </location>
</feature>
<feature type="compositionally biased region" description="Basic and acidic residues" evidence="1">
    <location>
        <begin position="1"/>
        <end position="11"/>
    </location>
</feature>
<keyword evidence="3" id="KW-1185">Reference proteome</keyword>
<feature type="compositionally biased region" description="Basic and acidic residues" evidence="1">
    <location>
        <begin position="30"/>
        <end position="39"/>
    </location>
</feature>
<feature type="region of interest" description="Disordered" evidence="1">
    <location>
        <begin position="1"/>
        <end position="99"/>
    </location>
</feature>
<organism evidence="2 3">
    <name type="scientific">Oceanospirillum sediminis</name>
    <dbReference type="NCBI Taxonomy" id="2760088"/>
    <lineage>
        <taxon>Bacteria</taxon>
        <taxon>Pseudomonadati</taxon>
        <taxon>Pseudomonadota</taxon>
        <taxon>Gammaproteobacteria</taxon>
        <taxon>Oceanospirillales</taxon>
        <taxon>Oceanospirillaceae</taxon>
        <taxon>Oceanospirillum</taxon>
    </lineage>
</organism>
<evidence type="ECO:0000256" key="1">
    <source>
        <dbReference type="SAM" id="MobiDB-lite"/>
    </source>
</evidence>
<reference evidence="2 3" key="1">
    <citation type="submission" date="2020-08" db="EMBL/GenBank/DDBJ databases">
        <title>Oceanospirillum sp. nov. isolated from marine sediment.</title>
        <authorList>
            <person name="Ji X."/>
        </authorList>
    </citation>
    <scope>NUCLEOTIDE SEQUENCE [LARGE SCALE GENOMIC DNA]</scope>
    <source>
        <strain evidence="2 3">D5</strain>
    </source>
</reference>
<evidence type="ECO:0000313" key="2">
    <source>
        <dbReference type="EMBL" id="MBB1485798.1"/>
    </source>
</evidence>
<dbReference type="Proteomes" id="UP000565262">
    <property type="component" value="Unassembled WGS sequence"/>
</dbReference>